<dbReference type="SUPFAM" id="SSF56112">
    <property type="entry name" value="Protein kinase-like (PK-like)"/>
    <property type="match status" value="2"/>
</dbReference>
<dbReference type="PANTHER" id="PTHR44329:SF214">
    <property type="entry name" value="PROTEIN KINASE DOMAIN-CONTAINING PROTEIN"/>
    <property type="match status" value="1"/>
</dbReference>
<dbReference type="PROSITE" id="PS00108">
    <property type="entry name" value="PROTEIN_KINASE_ST"/>
    <property type="match status" value="1"/>
</dbReference>
<comment type="caution">
    <text evidence="2">The sequence shown here is derived from an EMBL/GenBank/DDBJ whole genome shotgun (WGS) entry which is preliminary data.</text>
</comment>
<evidence type="ECO:0000313" key="3">
    <source>
        <dbReference type="Proteomes" id="UP000198211"/>
    </source>
</evidence>
<gene>
    <name evidence="2" type="ORF">PHMEG_00022756</name>
</gene>
<sequence>MIRDFVVCKYEFAVNVYVTPYEFEINFYARECAGILDEHANCAICTELINEWWCRYCGQFSYAETKCKVSERNLLPRHVKTLNKAAAWKTVYEAAIDLQNLHDRGIIHADVKPANICIGRDGKAHLFGFTIKEGNFTSTIPDDEKSRWLAPECLSGGTFSQASDVYALGMCIIYVVSQTPPWGPDISDEEVTLQVRDNRAVVPRPKGFSDDEWALVERLCAYNPTNRMKIGDVIKQLSKWVATNDTPAWRLPQAVIELSTDSPFATTPLTLRFVGKWKDAKVTVEMLTNESDETKRNFQRVADLWFSLKHPTVVPLFGVCDDGKHPLFVSEYAERGDLSQYLRTIAVTNDYDASNIVWQVLLDVAFAIHYLHSIGIVHGDVCLGNMLVGRDGHGKLSGFFHSSRIGLESPEEEPKTEGEWRPSVYACRRHASFSSDVYCLGKCFVNAFYLQPDNITDSSRLEEDAQINQTARCDVCAMKPLPDRPEGFGDEQWKLVSDMCCMDPRDRVEMSDVVERLARIVAVNTAIKNEMKSELKFDQSSYQKLQTKSLNTSRRIAIFPTTILMTTTMMTVVKRQKPVDFF</sequence>
<dbReference type="InterPro" id="IPR051681">
    <property type="entry name" value="Ser/Thr_Kinases-Pseudokinases"/>
</dbReference>
<dbReference type="PROSITE" id="PS00109">
    <property type="entry name" value="PROTEIN_KINASE_TYR"/>
    <property type="match status" value="1"/>
</dbReference>
<dbReference type="AlphaFoldDB" id="A0A225VJL3"/>
<dbReference type="Pfam" id="PF07714">
    <property type="entry name" value="PK_Tyr_Ser-Thr"/>
    <property type="match status" value="1"/>
</dbReference>
<dbReference type="InterPro" id="IPR008266">
    <property type="entry name" value="Tyr_kinase_AS"/>
</dbReference>
<reference evidence="3" key="1">
    <citation type="submission" date="2017-03" db="EMBL/GenBank/DDBJ databases">
        <title>Phytopthora megakarya and P. palmivora, two closely related causual agents of cacao black pod achieved similar genome size and gene model numbers by different mechanisms.</title>
        <authorList>
            <person name="Ali S."/>
            <person name="Shao J."/>
            <person name="Larry D.J."/>
            <person name="Kronmiller B."/>
            <person name="Shen D."/>
            <person name="Strem M.D."/>
            <person name="Melnick R.L."/>
            <person name="Guiltinan M.J."/>
            <person name="Tyler B.M."/>
            <person name="Meinhardt L.W."/>
            <person name="Bailey B.A."/>
        </authorList>
    </citation>
    <scope>NUCLEOTIDE SEQUENCE [LARGE SCALE GENOMIC DNA]</scope>
    <source>
        <strain evidence="3">zdho120</strain>
    </source>
</reference>
<accession>A0A225VJL3</accession>
<evidence type="ECO:0000313" key="2">
    <source>
        <dbReference type="EMBL" id="OWZ05199.1"/>
    </source>
</evidence>
<dbReference type="Gene3D" id="1.10.510.10">
    <property type="entry name" value="Transferase(Phosphotransferase) domain 1"/>
    <property type="match status" value="2"/>
</dbReference>
<dbReference type="InterPro" id="IPR011009">
    <property type="entry name" value="Kinase-like_dom_sf"/>
</dbReference>
<dbReference type="OrthoDB" id="4062651at2759"/>
<keyword evidence="3" id="KW-1185">Reference proteome</keyword>
<keyword evidence="2" id="KW-0418">Kinase</keyword>
<evidence type="ECO:0000259" key="1">
    <source>
        <dbReference type="PROSITE" id="PS50011"/>
    </source>
</evidence>
<dbReference type="InterPro" id="IPR001245">
    <property type="entry name" value="Ser-Thr/Tyr_kinase_cat_dom"/>
</dbReference>
<dbReference type="EMBL" id="NBNE01004560">
    <property type="protein sequence ID" value="OWZ05199.1"/>
    <property type="molecule type" value="Genomic_DNA"/>
</dbReference>
<feature type="domain" description="Protein kinase" evidence="1">
    <location>
        <begin position="1"/>
        <end position="241"/>
    </location>
</feature>
<dbReference type="GO" id="GO:0004674">
    <property type="term" value="F:protein serine/threonine kinase activity"/>
    <property type="evidence" value="ECO:0007669"/>
    <property type="project" value="TreeGrafter"/>
</dbReference>
<dbReference type="Gene3D" id="3.30.200.20">
    <property type="entry name" value="Phosphorylase Kinase, domain 1"/>
    <property type="match status" value="1"/>
</dbReference>
<dbReference type="PANTHER" id="PTHR44329">
    <property type="entry name" value="SERINE/THREONINE-PROTEIN KINASE TNNI3K-RELATED"/>
    <property type="match status" value="1"/>
</dbReference>
<keyword evidence="2" id="KW-0808">Transferase</keyword>
<protein>
    <submittedName>
        <fullName evidence="2">TKL protein kinase</fullName>
    </submittedName>
</protein>
<dbReference type="PROSITE" id="PS50011">
    <property type="entry name" value="PROTEIN_KINASE_DOM"/>
    <property type="match status" value="2"/>
</dbReference>
<dbReference type="CDD" id="cd00180">
    <property type="entry name" value="PKc"/>
    <property type="match status" value="1"/>
</dbReference>
<dbReference type="Proteomes" id="UP000198211">
    <property type="component" value="Unassembled WGS sequence"/>
</dbReference>
<dbReference type="InterPro" id="IPR000719">
    <property type="entry name" value="Prot_kinase_dom"/>
</dbReference>
<dbReference type="GO" id="GO:0005524">
    <property type="term" value="F:ATP binding"/>
    <property type="evidence" value="ECO:0007669"/>
    <property type="project" value="InterPro"/>
</dbReference>
<organism evidence="2 3">
    <name type="scientific">Phytophthora megakarya</name>
    <dbReference type="NCBI Taxonomy" id="4795"/>
    <lineage>
        <taxon>Eukaryota</taxon>
        <taxon>Sar</taxon>
        <taxon>Stramenopiles</taxon>
        <taxon>Oomycota</taxon>
        <taxon>Peronosporomycetes</taxon>
        <taxon>Peronosporales</taxon>
        <taxon>Peronosporaceae</taxon>
        <taxon>Phytophthora</taxon>
    </lineage>
</organism>
<name>A0A225VJL3_9STRA</name>
<dbReference type="SMART" id="SM00220">
    <property type="entry name" value="S_TKc"/>
    <property type="match status" value="1"/>
</dbReference>
<dbReference type="STRING" id="4795.A0A225VJL3"/>
<dbReference type="InterPro" id="IPR008271">
    <property type="entry name" value="Ser/Thr_kinase_AS"/>
</dbReference>
<proteinExistence type="predicted"/>
<dbReference type="Pfam" id="PF00069">
    <property type="entry name" value="Pkinase"/>
    <property type="match status" value="1"/>
</dbReference>
<feature type="domain" description="Protein kinase" evidence="1">
    <location>
        <begin position="253"/>
        <end position="520"/>
    </location>
</feature>